<sequence>MTTPPTDARTTPPAGTGTPGASRLPDRVLDGAHRYHLVRAWPRGEDHALVELRAEDGGTVAAQWFACPVALAEAAAAAPAPARVSGDVLLQPGGADARLRALREVLAEDGSRLVAHRPGRRAVVRVSGTDGTVREYVKVVRPGKAPDLARRGGLVAELVGDVVPVPRLVDASRVERGVLCWSVVPGRTLHDLGADGGWGAADARAAWEAAGRAVARLHAAPAGPVEARHGAEEELDAVASWLGPAVAHGLLDAGTVARARERVTAVLRNAPADPVLGVLHRDLHDKQLLLDDAGTVGMIDVDTLAVGERALDVANLLVHLELRQAQGLLVPDLAAAARHGFLAGVGDVPRDRVSAYTLATRLRLAGVYAFRPRWRSVAADLLQQAAG</sequence>
<protein>
    <recommendedName>
        <fullName evidence="2">Aminoglycoside phosphotransferase domain-containing protein</fullName>
    </recommendedName>
</protein>
<evidence type="ECO:0000313" key="3">
    <source>
        <dbReference type="EMBL" id="SSA39858.1"/>
    </source>
</evidence>
<organism evidence="3 4">
    <name type="scientific">Georgenia satyanarayanai</name>
    <dbReference type="NCBI Taxonomy" id="860221"/>
    <lineage>
        <taxon>Bacteria</taxon>
        <taxon>Bacillati</taxon>
        <taxon>Actinomycetota</taxon>
        <taxon>Actinomycetes</taxon>
        <taxon>Micrococcales</taxon>
        <taxon>Bogoriellaceae</taxon>
        <taxon>Georgenia</taxon>
    </lineage>
</organism>
<evidence type="ECO:0000256" key="1">
    <source>
        <dbReference type="SAM" id="MobiDB-lite"/>
    </source>
</evidence>
<dbReference type="InterPro" id="IPR002575">
    <property type="entry name" value="Aminoglycoside_PTrfase"/>
</dbReference>
<name>A0A2Y9A9B8_9MICO</name>
<accession>A0A2Y9A9B8</accession>
<proteinExistence type="predicted"/>
<dbReference type="EMBL" id="UETB01000003">
    <property type="protein sequence ID" value="SSA39858.1"/>
    <property type="molecule type" value="Genomic_DNA"/>
</dbReference>
<dbReference type="AlphaFoldDB" id="A0A2Y9A9B8"/>
<dbReference type="InterPro" id="IPR011009">
    <property type="entry name" value="Kinase-like_dom_sf"/>
</dbReference>
<dbReference type="RefSeq" id="WP_110851725.1">
    <property type="nucleotide sequence ID" value="NZ_QKLZ01000003.1"/>
</dbReference>
<feature type="region of interest" description="Disordered" evidence="1">
    <location>
        <begin position="1"/>
        <end position="26"/>
    </location>
</feature>
<dbReference type="OrthoDB" id="7842280at2"/>
<dbReference type="Pfam" id="PF01636">
    <property type="entry name" value="APH"/>
    <property type="match status" value="1"/>
</dbReference>
<evidence type="ECO:0000313" key="4">
    <source>
        <dbReference type="Proteomes" id="UP000250222"/>
    </source>
</evidence>
<dbReference type="Gene3D" id="3.90.1200.10">
    <property type="match status" value="1"/>
</dbReference>
<dbReference type="SUPFAM" id="SSF56112">
    <property type="entry name" value="Protein kinase-like (PK-like)"/>
    <property type="match status" value="1"/>
</dbReference>
<gene>
    <name evidence="3" type="ORF">SAMN05216184_10343</name>
</gene>
<reference evidence="3 4" key="1">
    <citation type="submission" date="2016-10" db="EMBL/GenBank/DDBJ databases">
        <authorList>
            <person name="Cai Z."/>
        </authorList>
    </citation>
    <scope>NUCLEOTIDE SEQUENCE [LARGE SCALE GENOMIC DNA]</scope>
    <source>
        <strain evidence="3 4">CGMCC 1.10826</strain>
    </source>
</reference>
<feature type="domain" description="Aminoglycoside phosphotransferase" evidence="2">
    <location>
        <begin position="123"/>
        <end position="331"/>
    </location>
</feature>
<keyword evidence="4" id="KW-1185">Reference proteome</keyword>
<dbReference type="Proteomes" id="UP000250222">
    <property type="component" value="Unassembled WGS sequence"/>
</dbReference>
<feature type="compositionally biased region" description="Low complexity" evidence="1">
    <location>
        <begin position="1"/>
        <end position="21"/>
    </location>
</feature>
<evidence type="ECO:0000259" key="2">
    <source>
        <dbReference type="Pfam" id="PF01636"/>
    </source>
</evidence>